<organism evidence="1 2">
    <name type="scientific">Labeo rohita</name>
    <name type="common">Indian major carp</name>
    <name type="synonym">Cyprinus rohita</name>
    <dbReference type="NCBI Taxonomy" id="84645"/>
    <lineage>
        <taxon>Eukaryota</taxon>
        <taxon>Metazoa</taxon>
        <taxon>Chordata</taxon>
        <taxon>Craniata</taxon>
        <taxon>Vertebrata</taxon>
        <taxon>Euteleostomi</taxon>
        <taxon>Actinopterygii</taxon>
        <taxon>Neopterygii</taxon>
        <taxon>Teleostei</taxon>
        <taxon>Ostariophysi</taxon>
        <taxon>Cypriniformes</taxon>
        <taxon>Cyprinidae</taxon>
        <taxon>Labeoninae</taxon>
        <taxon>Labeonini</taxon>
        <taxon>Labeo</taxon>
    </lineage>
</organism>
<sequence length="424" mass="46410">MVIYSLLAQYFPPLLQERRRSKITMASPAKARKVEDCAIEGYLHSVSPAKNSKKNNKYFTAVIQSGRHEYHKVVGFSLDKLTAFSQASKNGTAVKPKNVRRSLSFSDPDGFDVVCSKATTLDVVTVPFSRITPSGSTRMDVAAVKALGPRQNVGELEAKVLPRAAVSKIVLVKEEECELKEIWVADTTGEIKLTLWDSLISQVHVSKSYSFSNLATRGIQGDIILTTTPSTQVMEITALDVPDGDSEDPDDGASSTTLRGLVSGVQIRARYRCPRCHGIQNGISANSITHRCSVCNLLQWSSVYRSTYGGTIVFKADQQDHSLTVTDCCLTAYLSRSLYTPNDVETIEEHFLNRPELEVCINNDSLITSIIQPPSQNRGDQGEAGETAEDWEVVEAVEAGEAAETFNQDVQQGTVVDEPATVVE</sequence>
<keyword evidence="2" id="KW-1185">Reference proteome</keyword>
<protein>
    <submittedName>
        <fullName evidence="1">Octanoyltransferase</fullName>
    </submittedName>
</protein>
<dbReference type="EMBL" id="JACTAM010001082">
    <property type="protein sequence ID" value="KAI2646622.1"/>
    <property type="molecule type" value="Genomic_DNA"/>
</dbReference>
<reference evidence="1 2" key="1">
    <citation type="submission" date="2022-01" db="EMBL/GenBank/DDBJ databases">
        <title>A high-quality chromosome-level genome assembly of rohu carp, Labeo rohita.</title>
        <authorList>
            <person name="Arick M.A. II"/>
            <person name="Hsu C.-Y."/>
            <person name="Magbanua Z."/>
            <person name="Pechanova O."/>
            <person name="Grover C."/>
            <person name="Miller E."/>
            <person name="Thrash A."/>
            <person name="Ezzel L."/>
            <person name="Alam S."/>
            <person name="Benzie J."/>
            <person name="Hamilton M."/>
            <person name="Karsi A."/>
            <person name="Lawrence M.L."/>
            <person name="Peterson D.G."/>
        </authorList>
    </citation>
    <scope>NUCLEOTIDE SEQUENCE [LARGE SCALE GENOMIC DNA]</scope>
    <source>
        <strain evidence="2">BAU-BD-2019</strain>
        <tissue evidence="1">Blood</tissue>
    </source>
</reference>
<accession>A0ABQ8L7C7</accession>
<evidence type="ECO:0000313" key="1">
    <source>
        <dbReference type="EMBL" id="KAI2646622.1"/>
    </source>
</evidence>
<name>A0ABQ8L7C7_LABRO</name>
<dbReference type="Proteomes" id="UP000830375">
    <property type="component" value="Unassembled WGS sequence"/>
</dbReference>
<dbReference type="InterPro" id="IPR012340">
    <property type="entry name" value="NA-bd_OB-fold"/>
</dbReference>
<proteinExistence type="predicted"/>
<gene>
    <name evidence="1" type="ORF">H4Q32_025553</name>
</gene>
<evidence type="ECO:0000313" key="2">
    <source>
        <dbReference type="Proteomes" id="UP000830375"/>
    </source>
</evidence>
<dbReference type="Gene3D" id="2.40.50.140">
    <property type="entry name" value="Nucleic acid-binding proteins"/>
    <property type="match status" value="1"/>
</dbReference>
<dbReference type="SUPFAM" id="SSF50249">
    <property type="entry name" value="Nucleic acid-binding proteins"/>
    <property type="match status" value="1"/>
</dbReference>
<comment type="caution">
    <text evidence="1">The sequence shown here is derived from an EMBL/GenBank/DDBJ whole genome shotgun (WGS) entry which is preliminary data.</text>
</comment>